<dbReference type="InterPro" id="IPR051818">
    <property type="entry name" value="TPP_dependent_decarboxylase"/>
</dbReference>
<name>F0RU25_SPHGB</name>
<dbReference type="FunFam" id="3.40.50.970:FF:000100">
    <property type="entry name" value="Putative phosphonopyruvate decarboxylase"/>
    <property type="match status" value="1"/>
</dbReference>
<evidence type="ECO:0000259" key="5">
    <source>
        <dbReference type="Pfam" id="PF02776"/>
    </source>
</evidence>
<keyword evidence="7" id="KW-1185">Reference proteome</keyword>
<dbReference type="AlphaFoldDB" id="F0RU25"/>
<evidence type="ECO:0000256" key="2">
    <source>
        <dbReference type="ARBA" id="ARBA00023052"/>
    </source>
</evidence>
<organism evidence="6 7">
    <name type="scientific">Sphaerochaeta globosa (strain ATCC BAA-1886 / DSM 22777 / Buddy)</name>
    <name type="common">Spirochaeta sp. (strain Buddy)</name>
    <dbReference type="NCBI Taxonomy" id="158189"/>
    <lineage>
        <taxon>Bacteria</taxon>
        <taxon>Pseudomonadati</taxon>
        <taxon>Spirochaetota</taxon>
        <taxon>Spirochaetia</taxon>
        <taxon>Spirochaetales</taxon>
        <taxon>Sphaerochaetaceae</taxon>
        <taxon>Sphaerochaeta</taxon>
    </lineage>
</organism>
<evidence type="ECO:0000256" key="3">
    <source>
        <dbReference type="ARBA" id="ARBA00023239"/>
    </source>
</evidence>
<dbReference type="InterPro" id="IPR012001">
    <property type="entry name" value="Thiamin_PyroP_enz_TPP-bd_dom"/>
</dbReference>
<dbReference type="Pfam" id="PF02775">
    <property type="entry name" value="TPP_enzyme_C"/>
    <property type="match status" value="1"/>
</dbReference>
<dbReference type="NCBIfam" id="TIGR03297">
    <property type="entry name" value="Ppyr-DeCO2ase"/>
    <property type="match status" value="1"/>
</dbReference>
<evidence type="ECO:0000313" key="7">
    <source>
        <dbReference type="Proteomes" id="UP000008466"/>
    </source>
</evidence>
<dbReference type="KEGG" id="sbu:SpiBuddy_0273"/>
<feature type="domain" description="Thiamine pyrophosphate enzyme N-terminal TPP-binding" evidence="5">
    <location>
        <begin position="6"/>
        <end position="117"/>
    </location>
</feature>
<keyword evidence="3 6" id="KW-0456">Lyase</keyword>
<dbReference type="EMBL" id="CP002541">
    <property type="protein sequence ID" value="ADY12111.1"/>
    <property type="molecule type" value="Genomic_DNA"/>
</dbReference>
<dbReference type="STRING" id="158189.SpiBuddy_0273"/>
<dbReference type="EC" id="4.1.1.82" evidence="6"/>
<dbReference type="RefSeq" id="WP_013605964.1">
    <property type="nucleotide sequence ID" value="NC_015152.1"/>
</dbReference>
<protein>
    <submittedName>
        <fullName evidence="6">Phosphonopyruvate decarboxylase</fullName>
        <ecNumber evidence="6">4.1.1.82</ecNumber>
    </submittedName>
</protein>
<dbReference type="GO" id="GO:0030976">
    <property type="term" value="F:thiamine pyrophosphate binding"/>
    <property type="evidence" value="ECO:0007669"/>
    <property type="project" value="InterPro"/>
</dbReference>
<dbReference type="InterPro" id="IPR029061">
    <property type="entry name" value="THDP-binding"/>
</dbReference>
<dbReference type="eggNOG" id="COG0028">
    <property type="taxonomic scope" value="Bacteria"/>
</dbReference>
<dbReference type="PANTHER" id="PTHR42818:SF1">
    <property type="entry name" value="SULFOPYRUVATE DECARBOXYLASE"/>
    <property type="match status" value="1"/>
</dbReference>
<sequence>MIVPSMFVGELQKQGTVFFTGVPDSLLKNLCAFINDAFDSEHHIIAANEGNAVALATGHHLASGTIPMVYMQNSGEGNAVNPLLSLADNEVYQIPLLLCIGWRGEPGVHDEPQHVKQGKVTLSLLDTMGIPYQVISADSDQLRVQVENAYSYMRLKSAPYALIVKKGLFEDYTPQHSRQIEGQMSRKEALELVVQHTAINAIYVSTTGMASRELYEIRERNGEGHQKDFLTVGSMGHASQIALGIALNKKERQVVCLDGDGAVLMHLGGMAIIGTKKPGNYVHVILNNGAHDSVGGQPTVGREVDLAGVASCLGYRSSIRVTTQEQLVDALKLNELGPRCIEVLVRKGNQKDLGRPKSTPVENKQAFMQYVTEVDR</sequence>
<dbReference type="InterPro" id="IPR011766">
    <property type="entry name" value="TPP_enzyme_TPP-bd"/>
</dbReference>
<dbReference type="InterPro" id="IPR017684">
    <property type="entry name" value="Phosphono-pyrv_decarboxylase"/>
</dbReference>
<feature type="domain" description="Thiamine pyrophosphate enzyme TPP-binding" evidence="4">
    <location>
        <begin position="225"/>
        <end position="332"/>
    </location>
</feature>
<reference evidence="7" key="1">
    <citation type="submission" date="2011-02" db="EMBL/GenBank/DDBJ databases">
        <title>Complete sequence of Spirochaeta sp. Buddy.</title>
        <authorList>
            <person name="Lucas S."/>
            <person name="Copeland A."/>
            <person name="Lapidus A."/>
            <person name="Cheng J.-F."/>
            <person name="Goodwin L."/>
            <person name="Pitluck S."/>
            <person name="Zeytun A."/>
            <person name="Detter J.C."/>
            <person name="Han C."/>
            <person name="Tapia R."/>
            <person name="Land M."/>
            <person name="Hauser L."/>
            <person name="Kyrpides N."/>
            <person name="Ivanova N."/>
            <person name="Mikhailova N."/>
            <person name="Pagani I."/>
            <person name="Ritalahti K.M."/>
            <person name="Loeffler F.E."/>
            <person name="Woyke T."/>
        </authorList>
    </citation>
    <scope>NUCLEOTIDE SEQUENCE [LARGE SCALE GENOMIC DNA]</scope>
    <source>
        <strain evidence="7">ATCC BAA-1886 / DSM 22777 / Buddy</strain>
    </source>
</reference>
<keyword evidence="6" id="KW-0670">Pyruvate</keyword>
<evidence type="ECO:0000313" key="6">
    <source>
        <dbReference type="EMBL" id="ADY12111.1"/>
    </source>
</evidence>
<dbReference type="GO" id="GO:0033980">
    <property type="term" value="F:phosphonopyruvate decarboxylase activity"/>
    <property type="evidence" value="ECO:0007669"/>
    <property type="project" value="UniProtKB-EC"/>
</dbReference>
<evidence type="ECO:0000259" key="4">
    <source>
        <dbReference type="Pfam" id="PF02775"/>
    </source>
</evidence>
<accession>F0RU25</accession>
<dbReference type="PANTHER" id="PTHR42818">
    <property type="entry name" value="SULFOPYRUVATE DECARBOXYLASE SUBUNIT ALPHA"/>
    <property type="match status" value="1"/>
</dbReference>
<dbReference type="Proteomes" id="UP000008466">
    <property type="component" value="Chromosome"/>
</dbReference>
<keyword evidence="2" id="KW-0786">Thiamine pyrophosphate</keyword>
<keyword evidence="1" id="KW-0210">Decarboxylase</keyword>
<evidence type="ECO:0000256" key="1">
    <source>
        <dbReference type="ARBA" id="ARBA00022793"/>
    </source>
</evidence>
<dbReference type="Gene3D" id="3.40.50.970">
    <property type="match status" value="2"/>
</dbReference>
<dbReference type="Pfam" id="PF02776">
    <property type="entry name" value="TPP_enzyme_N"/>
    <property type="match status" value="1"/>
</dbReference>
<dbReference type="SUPFAM" id="SSF52518">
    <property type="entry name" value="Thiamin diphosphate-binding fold (THDP-binding)"/>
    <property type="match status" value="2"/>
</dbReference>
<proteinExistence type="predicted"/>
<dbReference type="GO" id="GO:0032923">
    <property type="term" value="P:organic phosphonate biosynthetic process"/>
    <property type="evidence" value="ECO:0007669"/>
    <property type="project" value="InterPro"/>
</dbReference>
<dbReference type="OrthoDB" id="9785953at2"/>
<dbReference type="HOGENOM" id="CLU_042853_1_0_12"/>
<gene>
    <name evidence="6" type="ordered locus">SpiBuddy_0273</name>
</gene>
<dbReference type="CDD" id="cd07035">
    <property type="entry name" value="TPP_PYR_POX_like"/>
    <property type="match status" value="1"/>
</dbReference>
<dbReference type="CDD" id="cd03371">
    <property type="entry name" value="TPP_PpyrDC"/>
    <property type="match status" value="1"/>
</dbReference>